<dbReference type="CDD" id="cd00761">
    <property type="entry name" value="Glyco_tranf_GTA_type"/>
    <property type="match status" value="1"/>
</dbReference>
<keyword evidence="1" id="KW-0328">Glycosyltransferase</keyword>
<organism evidence="4 5">
    <name type="scientific">Bifidobacterium thermophilum</name>
    <dbReference type="NCBI Taxonomy" id="33905"/>
    <lineage>
        <taxon>Bacteria</taxon>
        <taxon>Bacillati</taxon>
        <taxon>Actinomycetota</taxon>
        <taxon>Actinomycetes</taxon>
        <taxon>Bifidobacteriales</taxon>
        <taxon>Bifidobacteriaceae</taxon>
        <taxon>Bifidobacterium</taxon>
    </lineage>
</organism>
<gene>
    <name evidence="4" type="ORF">HF844_08245</name>
</gene>
<dbReference type="GO" id="GO:0016757">
    <property type="term" value="F:glycosyltransferase activity"/>
    <property type="evidence" value="ECO:0007669"/>
    <property type="project" value="UniProtKB-KW"/>
</dbReference>
<keyword evidence="2 4" id="KW-0808">Transferase</keyword>
<dbReference type="AlphaFoldDB" id="A0A7X9NT75"/>
<dbReference type="Gene3D" id="3.90.550.10">
    <property type="entry name" value="Spore Coat Polysaccharide Biosynthesis Protein SpsA, Chain A"/>
    <property type="match status" value="1"/>
</dbReference>
<evidence type="ECO:0000256" key="1">
    <source>
        <dbReference type="ARBA" id="ARBA00022676"/>
    </source>
</evidence>
<name>A0A7X9NT75_9BIFI</name>
<dbReference type="Pfam" id="PF00535">
    <property type="entry name" value="Glycos_transf_2"/>
    <property type="match status" value="1"/>
</dbReference>
<evidence type="ECO:0000313" key="4">
    <source>
        <dbReference type="EMBL" id="NME62774.1"/>
    </source>
</evidence>
<evidence type="ECO:0000259" key="3">
    <source>
        <dbReference type="Pfam" id="PF00535"/>
    </source>
</evidence>
<dbReference type="Proteomes" id="UP000588369">
    <property type="component" value="Unassembled WGS sequence"/>
</dbReference>
<dbReference type="RefSeq" id="WP_168984541.1">
    <property type="nucleotide sequence ID" value="NZ_JABAGI010000016.1"/>
</dbReference>
<feature type="domain" description="Glycosyltransferase 2-like" evidence="3">
    <location>
        <begin position="19"/>
        <end position="186"/>
    </location>
</feature>
<dbReference type="PANTHER" id="PTHR22916:SF51">
    <property type="entry name" value="GLYCOSYLTRANSFERASE EPSH-RELATED"/>
    <property type="match status" value="1"/>
</dbReference>
<sequence>MLKPAEETKSASESFPLISVIIPVYNVQQYLRECVSSVLAQVYSNLEIILIDDGSTDESGKLCDEFALSDERISVFHKTNGGQSRARNYGVEHCHGDWVLFVDSDDYVSPVYVEALWTAIESKHCNMAAFAFSLPFQNGDVADLAQSMSDVRAAGDIKILPAKDYIDNLLYRYCDTGPYCCLYRREELISHPFPDMVFEDAATVYRIAYDAEEIALIPCNNLYAYRNRQGSIMNKGVSYRLVDSAIRLGRRVYDDMNRWYPGDASAAASCGFSITRVVLLKTTKYDVKFRRALWHELCSYRHDLLMDKRAKKIKRLAAAASYLGMHSFIALSKAMNHFTR</sequence>
<dbReference type="EMBL" id="JABAGI010000016">
    <property type="protein sequence ID" value="NME62774.1"/>
    <property type="molecule type" value="Genomic_DNA"/>
</dbReference>
<dbReference type="InterPro" id="IPR029044">
    <property type="entry name" value="Nucleotide-diphossugar_trans"/>
</dbReference>
<dbReference type="PANTHER" id="PTHR22916">
    <property type="entry name" value="GLYCOSYLTRANSFERASE"/>
    <property type="match status" value="1"/>
</dbReference>
<evidence type="ECO:0000313" key="5">
    <source>
        <dbReference type="Proteomes" id="UP000588369"/>
    </source>
</evidence>
<accession>A0A7X9NT75</accession>
<comment type="caution">
    <text evidence="4">The sequence shown here is derived from an EMBL/GenBank/DDBJ whole genome shotgun (WGS) entry which is preliminary data.</text>
</comment>
<evidence type="ECO:0000256" key="2">
    <source>
        <dbReference type="ARBA" id="ARBA00022679"/>
    </source>
</evidence>
<proteinExistence type="predicted"/>
<reference evidence="4 5" key="1">
    <citation type="submission" date="2020-04" db="EMBL/GenBank/DDBJ databases">
        <authorList>
            <person name="Hitch T.C.A."/>
            <person name="Wylensek D."/>
            <person name="Clavel T."/>
        </authorList>
    </citation>
    <scope>NUCLEOTIDE SEQUENCE [LARGE SCALE GENOMIC DNA]</scope>
    <source>
        <strain evidence="4 5">BSM-130-P53-3C</strain>
    </source>
</reference>
<protein>
    <submittedName>
        <fullName evidence="4">Glycosyltransferase family 2 protein</fullName>
    </submittedName>
</protein>
<dbReference type="SUPFAM" id="SSF53448">
    <property type="entry name" value="Nucleotide-diphospho-sugar transferases"/>
    <property type="match status" value="1"/>
</dbReference>
<dbReference type="InterPro" id="IPR001173">
    <property type="entry name" value="Glyco_trans_2-like"/>
</dbReference>